<gene>
    <name evidence="5" type="primary">hisD</name>
    <name evidence="13" type="ORF">SAMN06265182_0798</name>
</gene>
<proteinExistence type="inferred from homology"/>
<dbReference type="PIRSF" id="PIRSF000099">
    <property type="entry name" value="Histidinol_dh"/>
    <property type="match status" value="1"/>
</dbReference>
<dbReference type="GO" id="GO:0005829">
    <property type="term" value="C:cytosol"/>
    <property type="evidence" value="ECO:0007669"/>
    <property type="project" value="TreeGrafter"/>
</dbReference>
<accession>A0A285NFX7</accession>
<dbReference type="GO" id="GO:0000105">
    <property type="term" value="P:L-histidine biosynthetic process"/>
    <property type="evidence" value="ECO:0007669"/>
    <property type="project" value="UniProtKB-UniRule"/>
</dbReference>
<feature type="binding site" evidence="5 8">
    <location>
        <position position="210"/>
    </location>
    <ligand>
        <name>NAD(+)</name>
        <dbReference type="ChEBI" id="CHEBI:57540"/>
    </ligand>
</feature>
<evidence type="ECO:0000256" key="7">
    <source>
        <dbReference type="PIRSR" id="PIRSR000099-1"/>
    </source>
</evidence>
<dbReference type="UniPathway" id="UPA00031">
    <property type="reaction ID" value="UER00014"/>
</dbReference>
<feature type="binding site" evidence="5 9">
    <location>
        <position position="358"/>
    </location>
    <ligand>
        <name>substrate</name>
    </ligand>
</feature>
<comment type="pathway">
    <text evidence="5">Amino-acid biosynthesis; L-histidine biosynthesis; L-histidine from 5-phospho-alpha-D-ribose 1-diphosphate: step 9/9.</text>
</comment>
<name>A0A285NFX7_9AQUI</name>
<evidence type="ECO:0000256" key="11">
    <source>
        <dbReference type="RuleBase" id="RU004175"/>
    </source>
</evidence>
<keyword evidence="4 5" id="KW-0560">Oxidoreductase</keyword>
<feature type="active site" description="Proton acceptor" evidence="5 7">
    <location>
        <position position="325"/>
    </location>
</feature>
<dbReference type="FunFam" id="3.40.50.1980:FF:000026">
    <property type="entry name" value="Histidinol dehydrogenase"/>
    <property type="match status" value="1"/>
</dbReference>
<dbReference type="GO" id="GO:0051287">
    <property type="term" value="F:NAD binding"/>
    <property type="evidence" value="ECO:0007669"/>
    <property type="project" value="InterPro"/>
</dbReference>
<dbReference type="EC" id="1.1.1.23" evidence="5"/>
<evidence type="ECO:0000256" key="3">
    <source>
        <dbReference type="ARBA" id="ARBA00022833"/>
    </source>
</evidence>
<dbReference type="InterPro" id="IPR001692">
    <property type="entry name" value="Histidinol_DH_CS"/>
</dbReference>
<feature type="binding site" evidence="5 10">
    <location>
        <position position="358"/>
    </location>
    <ligand>
        <name>Zn(2+)</name>
        <dbReference type="ChEBI" id="CHEBI:29105"/>
    </ligand>
</feature>
<comment type="catalytic activity">
    <reaction evidence="5">
        <text>L-histidinol + 2 NAD(+) + H2O = L-histidine + 2 NADH + 3 H(+)</text>
        <dbReference type="Rhea" id="RHEA:20641"/>
        <dbReference type="ChEBI" id="CHEBI:15377"/>
        <dbReference type="ChEBI" id="CHEBI:15378"/>
        <dbReference type="ChEBI" id="CHEBI:57540"/>
        <dbReference type="ChEBI" id="CHEBI:57595"/>
        <dbReference type="ChEBI" id="CHEBI:57699"/>
        <dbReference type="ChEBI" id="CHEBI:57945"/>
        <dbReference type="EC" id="1.1.1.23"/>
    </reaction>
</comment>
<dbReference type="PANTHER" id="PTHR21256:SF2">
    <property type="entry name" value="HISTIDINE BIOSYNTHESIS TRIFUNCTIONAL PROTEIN"/>
    <property type="match status" value="1"/>
</dbReference>
<feature type="binding site" evidence="5 10">
    <location>
        <position position="258"/>
    </location>
    <ligand>
        <name>Zn(2+)</name>
        <dbReference type="ChEBI" id="CHEBI:29105"/>
    </ligand>
</feature>
<dbReference type="NCBIfam" id="TIGR00069">
    <property type="entry name" value="hisD"/>
    <property type="match status" value="1"/>
</dbReference>
<sequence length="428" mass="47734">MKTVDLRGKNYLKSRELELLIKRSEMEVEQFEESVKNILKDVKEKGDEAIIQYTEKFDGVRLKPEEFLVPFEELEKAYESLDEDTRFALEVAFERVKKFHEAQIEKSFFVEEEGMILGQKVIPMERAGLYVPGGKAAYPSTVVMNAAPAIVAGVKELIICSPNPNRYTLATAYICGIGEVYRIGGAQAIGAMAYGTKTIKKVDKIVGPGNIFVALAKKNVYGYVDIDSIAGPSEILVIADDTANPEWVAADLLSQAEHDELAASILITTSEKLAKEVKNILYNRYLVNFSREDIAKKSLENYGHIFIVDNIETAIDISNYIAPEHLEIIIKDPFSALEKIKHAGAIFLGEYSTEPLGDYVLGPNHVLPTGRAARFSSPLGVYDFIKRSSVIYVNQEGFKRVEKYARKIAEAEGLEAHKLGVEVRLKNI</sequence>
<dbReference type="Gene3D" id="3.40.50.1980">
    <property type="entry name" value="Nitrogenase molybdenum iron protein domain"/>
    <property type="match status" value="2"/>
</dbReference>
<organism evidence="13 14">
    <name type="scientific">Persephonella hydrogeniphila</name>
    <dbReference type="NCBI Taxonomy" id="198703"/>
    <lineage>
        <taxon>Bacteria</taxon>
        <taxon>Pseudomonadati</taxon>
        <taxon>Aquificota</taxon>
        <taxon>Aquificia</taxon>
        <taxon>Aquificales</taxon>
        <taxon>Hydrogenothermaceae</taxon>
        <taxon>Persephonella</taxon>
    </lineage>
</organism>
<feature type="binding site" evidence="5 9">
    <location>
        <position position="417"/>
    </location>
    <ligand>
        <name>substrate</name>
    </ligand>
</feature>
<feature type="binding site" evidence="5 8">
    <location>
        <position position="187"/>
    </location>
    <ligand>
        <name>NAD(+)</name>
        <dbReference type="ChEBI" id="CHEBI:57540"/>
    </ligand>
</feature>
<evidence type="ECO:0000256" key="6">
    <source>
        <dbReference type="PIRNR" id="PIRNR000099"/>
    </source>
</evidence>
<dbReference type="Proteomes" id="UP000219036">
    <property type="component" value="Unassembled WGS sequence"/>
</dbReference>
<keyword evidence="5 8" id="KW-0520">NAD</keyword>
<keyword evidence="12" id="KW-0175">Coiled coil</keyword>
<feature type="binding site" evidence="5 9">
    <location>
        <position position="258"/>
    </location>
    <ligand>
        <name>substrate</name>
    </ligand>
</feature>
<evidence type="ECO:0000256" key="9">
    <source>
        <dbReference type="PIRSR" id="PIRSR000099-3"/>
    </source>
</evidence>
<dbReference type="EMBL" id="OBEI01000002">
    <property type="protein sequence ID" value="SNZ06786.1"/>
    <property type="molecule type" value="Genomic_DNA"/>
</dbReference>
<protein>
    <recommendedName>
        <fullName evidence="5">Histidinol dehydrogenase</fullName>
        <shortName evidence="5">HDH</shortName>
        <ecNumber evidence="5">1.1.1.23</ecNumber>
    </recommendedName>
</protein>
<comment type="function">
    <text evidence="5">Catalyzes the sequential NAD-dependent oxidations of L-histidinol to L-histidinaldehyde and then to L-histidine.</text>
</comment>
<evidence type="ECO:0000313" key="14">
    <source>
        <dbReference type="Proteomes" id="UP000219036"/>
    </source>
</evidence>
<dbReference type="PRINTS" id="PR00083">
    <property type="entry name" value="HOLDHDRGNASE"/>
</dbReference>
<dbReference type="GO" id="GO:0004399">
    <property type="term" value="F:histidinol dehydrogenase activity"/>
    <property type="evidence" value="ECO:0007669"/>
    <property type="project" value="UniProtKB-UniRule"/>
</dbReference>
<dbReference type="Pfam" id="PF00815">
    <property type="entry name" value="Histidinol_dh"/>
    <property type="match status" value="1"/>
</dbReference>
<dbReference type="Gene3D" id="1.20.5.1300">
    <property type="match status" value="1"/>
</dbReference>
<dbReference type="PANTHER" id="PTHR21256">
    <property type="entry name" value="HISTIDINOL DEHYDROGENASE HDH"/>
    <property type="match status" value="1"/>
</dbReference>
<feature type="active site" description="Proton acceptor" evidence="5 7">
    <location>
        <position position="324"/>
    </location>
</feature>
<evidence type="ECO:0000256" key="2">
    <source>
        <dbReference type="ARBA" id="ARBA00022723"/>
    </source>
</evidence>
<feature type="binding site" evidence="5 8">
    <location>
        <position position="130"/>
    </location>
    <ligand>
        <name>NAD(+)</name>
        <dbReference type="ChEBI" id="CHEBI:57540"/>
    </ligand>
</feature>
<dbReference type="InterPro" id="IPR022695">
    <property type="entry name" value="Histidinol_DH_monofunct"/>
</dbReference>
<feature type="binding site" evidence="5 9">
    <location>
        <position position="255"/>
    </location>
    <ligand>
        <name>substrate</name>
    </ligand>
</feature>
<dbReference type="InterPro" id="IPR012131">
    <property type="entry name" value="Hstdl_DH"/>
</dbReference>
<dbReference type="HAMAP" id="MF_01024">
    <property type="entry name" value="HisD"/>
    <property type="match status" value="1"/>
</dbReference>
<dbReference type="GO" id="GO:0008270">
    <property type="term" value="F:zinc ion binding"/>
    <property type="evidence" value="ECO:0007669"/>
    <property type="project" value="UniProtKB-UniRule"/>
</dbReference>
<comment type="similarity">
    <text evidence="1 5 6 11">Belongs to the histidinol dehydrogenase family.</text>
</comment>
<evidence type="ECO:0000256" key="4">
    <source>
        <dbReference type="ARBA" id="ARBA00023002"/>
    </source>
</evidence>
<evidence type="ECO:0000256" key="8">
    <source>
        <dbReference type="PIRSR" id="PIRSR000099-2"/>
    </source>
</evidence>
<dbReference type="PROSITE" id="PS00611">
    <property type="entry name" value="HISOL_DEHYDROGENASE"/>
    <property type="match status" value="1"/>
</dbReference>
<feature type="binding site" evidence="5 9">
    <location>
        <position position="233"/>
    </location>
    <ligand>
        <name>substrate</name>
    </ligand>
</feature>
<reference evidence="14" key="1">
    <citation type="submission" date="2017-09" db="EMBL/GenBank/DDBJ databases">
        <authorList>
            <person name="Varghese N."/>
            <person name="Submissions S."/>
        </authorList>
    </citation>
    <scope>NUCLEOTIDE SEQUENCE [LARGE SCALE GENOMIC DNA]</scope>
    <source>
        <strain evidence="14">DSM 15103</strain>
    </source>
</reference>
<feature type="binding site" evidence="5 9">
    <location>
        <position position="325"/>
    </location>
    <ligand>
        <name>substrate</name>
    </ligand>
</feature>
<evidence type="ECO:0000256" key="5">
    <source>
        <dbReference type="HAMAP-Rule" id="MF_01024"/>
    </source>
</evidence>
<keyword evidence="2 5" id="KW-0479">Metal-binding</keyword>
<dbReference type="FunFam" id="3.40.50.1980:FF:000001">
    <property type="entry name" value="Histidinol dehydrogenase"/>
    <property type="match status" value="1"/>
</dbReference>
<dbReference type="CDD" id="cd06572">
    <property type="entry name" value="Histidinol_dh"/>
    <property type="match status" value="1"/>
</dbReference>
<keyword evidence="5" id="KW-0028">Amino-acid biosynthesis</keyword>
<keyword evidence="14" id="KW-1185">Reference proteome</keyword>
<dbReference type="RefSeq" id="WP_096999973.1">
    <property type="nucleotide sequence ID" value="NZ_OBEI01000002.1"/>
</dbReference>
<feature type="coiled-coil region" evidence="12">
    <location>
        <begin position="14"/>
        <end position="41"/>
    </location>
</feature>
<comment type="cofactor">
    <cofactor evidence="5 10">
        <name>Zn(2+)</name>
        <dbReference type="ChEBI" id="CHEBI:29105"/>
    </cofactor>
    <text evidence="5 10">Binds 1 zinc ion per subunit.</text>
</comment>
<keyword evidence="5" id="KW-0368">Histidine biosynthesis</keyword>
<feature type="binding site" evidence="5 10">
    <location>
        <position position="255"/>
    </location>
    <ligand>
        <name>Zn(2+)</name>
        <dbReference type="ChEBI" id="CHEBI:29105"/>
    </ligand>
</feature>
<dbReference type="SUPFAM" id="SSF53720">
    <property type="entry name" value="ALDH-like"/>
    <property type="match status" value="1"/>
</dbReference>
<keyword evidence="3 5" id="KW-0862">Zinc</keyword>
<dbReference type="AlphaFoldDB" id="A0A285NFX7"/>
<feature type="binding site" evidence="5 9">
    <location>
        <position position="412"/>
    </location>
    <ligand>
        <name>substrate</name>
    </ligand>
</feature>
<dbReference type="InterPro" id="IPR016161">
    <property type="entry name" value="Ald_DH/histidinol_DH"/>
</dbReference>
<dbReference type="OrthoDB" id="9805269at2"/>
<evidence type="ECO:0000256" key="1">
    <source>
        <dbReference type="ARBA" id="ARBA00010178"/>
    </source>
</evidence>
<evidence type="ECO:0000256" key="10">
    <source>
        <dbReference type="PIRSR" id="PIRSR000099-4"/>
    </source>
</evidence>
<evidence type="ECO:0000256" key="12">
    <source>
        <dbReference type="SAM" id="Coils"/>
    </source>
</evidence>
<evidence type="ECO:0000313" key="13">
    <source>
        <dbReference type="EMBL" id="SNZ06786.1"/>
    </source>
</evidence>
<feature type="binding site" evidence="5 10">
    <location>
        <position position="417"/>
    </location>
    <ligand>
        <name>Zn(2+)</name>
        <dbReference type="ChEBI" id="CHEBI:29105"/>
    </ligand>
</feature>